<keyword evidence="7" id="KW-0862">Zinc</keyword>
<evidence type="ECO:0000256" key="3">
    <source>
        <dbReference type="ARBA" id="ARBA00005293"/>
    </source>
</evidence>
<dbReference type="InterPro" id="IPR003111">
    <property type="entry name" value="Lon_prtase_N"/>
</dbReference>
<evidence type="ECO:0000259" key="13">
    <source>
        <dbReference type="PROSITE" id="PS51788"/>
    </source>
</evidence>
<dbReference type="InterPro" id="IPR046336">
    <property type="entry name" value="Lon_prtase_N_sf"/>
</dbReference>
<dbReference type="FunFam" id="2.30.130.40:FF:000002">
    <property type="entry name" value="Cereblon, isoform CRA_c"/>
    <property type="match status" value="1"/>
</dbReference>
<evidence type="ECO:0000313" key="14">
    <source>
        <dbReference type="EMBL" id="EDO28630.1"/>
    </source>
</evidence>
<gene>
    <name evidence="15" type="ORF">NEMVEDRAFT_v1g106861</name>
    <name evidence="14" type="ORF">NEMVEDRAFT_v1g147225</name>
</gene>
<dbReference type="GO" id="GO:0030177">
    <property type="term" value="P:positive regulation of Wnt signaling pathway"/>
    <property type="evidence" value="ECO:0000318"/>
    <property type="project" value="GO_Central"/>
</dbReference>
<keyword evidence="6" id="KW-0833">Ubl conjugation pathway</keyword>
<reference evidence="15 16" key="1">
    <citation type="journal article" date="2007" name="Science">
        <title>Sea anemone genome reveals ancestral eumetazoan gene repertoire and genomic organization.</title>
        <authorList>
            <person name="Putnam N.H."/>
            <person name="Srivastava M."/>
            <person name="Hellsten U."/>
            <person name="Dirks B."/>
            <person name="Chapman J."/>
            <person name="Salamov A."/>
            <person name="Terry A."/>
            <person name="Shapiro H."/>
            <person name="Lindquist E."/>
            <person name="Kapitonov V.V."/>
            <person name="Jurka J."/>
            <person name="Genikhovich G."/>
            <person name="Grigoriev I.V."/>
            <person name="Lucas S.M."/>
            <person name="Steele R.E."/>
            <person name="Finnerty J.R."/>
            <person name="Technau U."/>
            <person name="Martindale M.Q."/>
            <person name="Rokhsar D.S."/>
        </authorList>
    </citation>
    <scope>NUCLEOTIDE SEQUENCE [LARGE SCALE GENOMIC DNA]</scope>
    <source>
        <strain evidence="16">CH2 X CH6</strain>
        <strain evidence="15">CH2 x CH6</strain>
    </source>
</reference>
<dbReference type="GO" id="GO:0031464">
    <property type="term" value="C:Cul4A-RING E3 ubiquitin ligase complex"/>
    <property type="evidence" value="ECO:0000318"/>
    <property type="project" value="GO_Central"/>
</dbReference>
<evidence type="ECO:0000256" key="2">
    <source>
        <dbReference type="ARBA" id="ARBA00004906"/>
    </source>
</evidence>
<dbReference type="EMBL" id="DS471342">
    <property type="protein sequence ID" value="EDO28630.1"/>
    <property type="molecule type" value="Genomic_DNA"/>
</dbReference>
<evidence type="ECO:0000256" key="6">
    <source>
        <dbReference type="ARBA" id="ARBA00022786"/>
    </source>
</evidence>
<dbReference type="GO" id="GO:0016567">
    <property type="term" value="P:protein ubiquitination"/>
    <property type="evidence" value="ECO:0007669"/>
    <property type="project" value="UniProtKB-UniPathway"/>
</dbReference>
<feature type="domain" description="Lon N-terminal" evidence="12">
    <location>
        <begin position="45"/>
        <end position="288"/>
    </location>
</feature>
<dbReference type="PROSITE" id="PS51788">
    <property type="entry name" value="CULT"/>
    <property type="match status" value="1"/>
</dbReference>
<dbReference type="Proteomes" id="UP000001593">
    <property type="component" value="Unassembled WGS sequence"/>
</dbReference>
<evidence type="ECO:0000256" key="11">
    <source>
        <dbReference type="ARBA" id="ARBA00046796"/>
    </source>
</evidence>
<dbReference type="InterPro" id="IPR015947">
    <property type="entry name" value="PUA-like_sf"/>
</dbReference>
<dbReference type="PANTHER" id="PTHR46732">
    <property type="entry name" value="ATP-DEPENDENT PROTEASE LA (LON) DOMAIN PROTEIN"/>
    <property type="match status" value="1"/>
</dbReference>
<sequence>DNGDGPRPLSIAFDPSLPTRHEYLGEEMDEFSGRTVLEPNNVLQLPLLTLPGLILVPGQTLPLHIFQPQTVAMMKNVIDKDRTFGQVNSRYGSNRNQLLSSIGTTVEIFSMKEEVEAGITTIRIKATGRQRFRIIDIRTQVDGIPQATVQILPEITLSPHPEGGLLSCYSKSGCQATLSPARRGCWQATPWCQPLQKSMIDVNTSLSSWPEWVYRLYNPFSLMDEIKKLLLSWNESMRVDNLPICPTEFSFWIAANLPLDDRLRLQILTINCPTQRLRKELSIMQKCSVLCCRDCNSTIAYKNELFSMSLDGPLGAYVNPGGFVHETLTFYKALGIRLRGHPTAENSWFPGYAWTIAECQQCSNHLGWRFSAIKKGLSPGKFWGLTRSSLKPSMKDEGITDDS</sequence>
<dbReference type="InParanoid" id="A7S6W7"/>
<protein>
    <recommendedName>
        <fullName evidence="4">Protein cereblon</fullName>
    </recommendedName>
    <alternativeName>
        <fullName evidence="9">Protein ohgata</fullName>
    </alternativeName>
</protein>
<evidence type="ECO:0000313" key="16">
    <source>
        <dbReference type="Proteomes" id="UP000001593"/>
    </source>
</evidence>
<evidence type="ECO:0000256" key="10">
    <source>
        <dbReference type="ARBA" id="ARBA00046075"/>
    </source>
</evidence>
<dbReference type="Gene3D" id="2.30.130.40">
    <property type="entry name" value="LON domain-like"/>
    <property type="match status" value="1"/>
</dbReference>
<evidence type="ECO:0000313" key="15">
    <source>
        <dbReference type="EMBL" id="EDO40533.1"/>
    </source>
</evidence>
<accession>A7S6W7</accession>
<dbReference type="Pfam" id="PF02190">
    <property type="entry name" value="LON_substr_bdg"/>
    <property type="match status" value="1"/>
</dbReference>
<dbReference type="Gene3D" id="2.170.150.20">
    <property type="entry name" value="Peptide methionine sulfoxide reductase"/>
    <property type="match status" value="1"/>
</dbReference>
<dbReference type="EMBL" id="DS469590">
    <property type="protein sequence ID" value="EDO40533.1"/>
    <property type="molecule type" value="Genomic_DNA"/>
</dbReference>
<dbReference type="GO" id="GO:0005634">
    <property type="term" value="C:nucleus"/>
    <property type="evidence" value="ECO:0000318"/>
    <property type="project" value="GO_Central"/>
</dbReference>
<dbReference type="eggNOG" id="KOG1400">
    <property type="taxonomic scope" value="Eukaryota"/>
</dbReference>
<comment type="function">
    <text evidence="10">Substrate recognition component of a DCX (DDB1-CUL4-X-box) E3 protein ligase complex that mediates the ubiquitination and subsequent proteasomal degradation of target proteins. Has an essential role in mediating growth by negatively regulating insulin signaling. It also has a role in maintaining presynaptic function in the neuromuscular junction synapses of third-instar larvae.</text>
</comment>
<dbReference type="AlphaFoldDB" id="A7S6W7"/>
<feature type="domain" description="CULT" evidence="13">
    <location>
        <begin position="287"/>
        <end position="394"/>
    </location>
</feature>
<organism evidence="15 16">
    <name type="scientific">Nematostella vectensis</name>
    <name type="common">Starlet sea anemone</name>
    <dbReference type="NCBI Taxonomy" id="45351"/>
    <lineage>
        <taxon>Eukaryota</taxon>
        <taxon>Metazoa</taxon>
        <taxon>Cnidaria</taxon>
        <taxon>Anthozoa</taxon>
        <taxon>Hexacorallia</taxon>
        <taxon>Actiniaria</taxon>
        <taxon>Edwardsiidae</taxon>
        <taxon>Nematostella</taxon>
    </lineage>
</organism>
<dbReference type="Pfam" id="PF03226">
    <property type="entry name" value="Yippee-Mis18"/>
    <property type="match status" value="1"/>
</dbReference>
<dbReference type="OMA" id="AYQMYDS"/>
<evidence type="ECO:0000256" key="9">
    <source>
        <dbReference type="ARBA" id="ARBA00030079"/>
    </source>
</evidence>
<evidence type="ECO:0000259" key="12">
    <source>
        <dbReference type="PROSITE" id="PS51787"/>
    </source>
</evidence>
<comment type="subunit">
    <text evidence="11">Likely a component of a DCX (DDB1-CUL4-X-box) protein ligase complex. May interact with pic/DDB1.</text>
</comment>
<dbReference type="GO" id="GO:0046872">
    <property type="term" value="F:metal ion binding"/>
    <property type="evidence" value="ECO:0007669"/>
    <property type="project" value="UniProtKB-KW"/>
</dbReference>
<dbReference type="PANTHER" id="PTHR46732:SF8">
    <property type="entry name" value="ATP-DEPENDENT PROTEASE LA (LON) DOMAIN PROTEIN"/>
    <property type="match status" value="1"/>
</dbReference>
<dbReference type="HOGENOM" id="CLU_025648_1_1_1"/>
<keyword evidence="5" id="KW-0479">Metal-binding</keyword>
<comment type="pathway">
    <text evidence="2">Protein modification; protein ubiquitination.</text>
</comment>
<comment type="similarity">
    <text evidence="3">Belongs to the CRBN family.</text>
</comment>
<feature type="non-terminal residue" evidence="15">
    <location>
        <position position="403"/>
    </location>
</feature>
<dbReference type="SMART" id="SM00464">
    <property type="entry name" value="LON"/>
    <property type="match status" value="1"/>
</dbReference>
<dbReference type="SUPFAM" id="SSF88697">
    <property type="entry name" value="PUA domain-like"/>
    <property type="match status" value="1"/>
</dbReference>
<proteinExistence type="inferred from homology"/>
<evidence type="ECO:0000256" key="5">
    <source>
        <dbReference type="ARBA" id="ARBA00022723"/>
    </source>
</evidence>
<evidence type="ECO:0000256" key="8">
    <source>
        <dbReference type="ARBA" id="ARBA00023242"/>
    </source>
</evidence>
<keyword evidence="8" id="KW-0539">Nucleus</keyword>
<dbReference type="InterPro" id="IPR004910">
    <property type="entry name" value="Yippee/Mis18/Cereblon"/>
</dbReference>
<dbReference type="CDD" id="cd15777">
    <property type="entry name" value="CRBN_C_like"/>
    <property type="match status" value="1"/>
</dbReference>
<dbReference type="STRING" id="45351.A7S6W7"/>
<dbReference type="FunCoup" id="A7S6W7">
    <property type="interactions" value="713"/>
</dbReference>
<dbReference type="Gene3D" id="1.20.58.1480">
    <property type="match status" value="1"/>
</dbReference>
<evidence type="ECO:0000256" key="1">
    <source>
        <dbReference type="ARBA" id="ARBA00004123"/>
    </source>
</evidence>
<name>A7S6W7_NEMVE</name>
<dbReference type="UniPathway" id="UPA00143"/>
<keyword evidence="16" id="KW-1185">Reference proteome</keyword>
<comment type="subcellular location">
    <subcellularLocation>
        <location evidence="1">Nucleus</location>
    </subcellularLocation>
</comment>
<evidence type="ECO:0000256" key="7">
    <source>
        <dbReference type="ARBA" id="ARBA00022833"/>
    </source>
</evidence>
<dbReference type="PROSITE" id="PS51787">
    <property type="entry name" value="LON_N"/>
    <property type="match status" value="1"/>
</dbReference>
<dbReference type="InterPro" id="IPR034750">
    <property type="entry name" value="CULT"/>
</dbReference>
<evidence type="ECO:0000256" key="4">
    <source>
        <dbReference type="ARBA" id="ARBA00014394"/>
    </source>
</evidence>
<dbReference type="FunFam" id="2.170.150.20:FF:000005">
    <property type="entry name" value="Blast:Protein cereblon homolog"/>
    <property type="match status" value="1"/>
</dbReference>
<dbReference type="GO" id="GO:0043161">
    <property type="term" value="P:proteasome-mediated ubiquitin-dependent protein catabolic process"/>
    <property type="evidence" value="ECO:0000318"/>
    <property type="project" value="GO_Central"/>
</dbReference>